<evidence type="ECO:0000313" key="1">
    <source>
        <dbReference type="Proteomes" id="UP000887576"/>
    </source>
</evidence>
<accession>A0AC34QC85</accession>
<organism evidence="1 2">
    <name type="scientific">Panagrolaimus sp. JU765</name>
    <dbReference type="NCBI Taxonomy" id="591449"/>
    <lineage>
        <taxon>Eukaryota</taxon>
        <taxon>Metazoa</taxon>
        <taxon>Ecdysozoa</taxon>
        <taxon>Nematoda</taxon>
        <taxon>Chromadorea</taxon>
        <taxon>Rhabditida</taxon>
        <taxon>Tylenchina</taxon>
        <taxon>Panagrolaimomorpha</taxon>
        <taxon>Panagrolaimoidea</taxon>
        <taxon>Panagrolaimidae</taxon>
        <taxon>Panagrolaimus</taxon>
    </lineage>
</organism>
<sequence>EDPTNPPKLTYVPKELVGYLISDRTLCPDELGAHGPLERFEPFIFGDYPSCPKPKNQHLPFAFIRGIQTWDKSWPELEENSTCLTNPLPFNLFPKYFISTFVQFYQGITVLYPKCASEHVRDFTNNPTHFLSLQPDVSNKLYVEHEPLSGIASAGVQWTYSFLADLWFNVTRDDPGWKECLVSGKKCLLVSNEAFVLGSSSGGFGQHMSDLEPELLAALMGSGVVKKQVFRDYQSDCPMEKRGIQILSGANSPRPANVQKLFAKVVSYFFSVAAVDLAYFVESVFSRPVYVDGNCRYETPENTEQCTMEFNRYSFVNKNNEKLLVHLSAQSGCPGTVTIYPFAGIDMSLLVFDGTCFEKPQQLPYGPVRIPDCNQTRQFYRKLRPDLDYSRFHVFETVRKCISINSAAILSTQSFIFSVIFALFSRVISNCA</sequence>
<dbReference type="WBParaSite" id="JU765_v2.g14995.t1">
    <property type="protein sequence ID" value="JU765_v2.g14995.t1"/>
    <property type="gene ID" value="JU765_v2.g14995"/>
</dbReference>
<reference evidence="2" key="1">
    <citation type="submission" date="2022-11" db="UniProtKB">
        <authorList>
            <consortium name="WormBaseParasite"/>
        </authorList>
    </citation>
    <scope>IDENTIFICATION</scope>
</reference>
<dbReference type="Proteomes" id="UP000887576">
    <property type="component" value="Unplaced"/>
</dbReference>
<proteinExistence type="predicted"/>
<protein>
    <submittedName>
        <fullName evidence="2">Uncharacterized protein</fullName>
    </submittedName>
</protein>
<name>A0AC34QC85_9BILA</name>
<evidence type="ECO:0000313" key="2">
    <source>
        <dbReference type="WBParaSite" id="JU765_v2.g14995.t1"/>
    </source>
</evidence>